<comment type="caution">
    <text evidence="2">The sequence shown here is derived from an EMBL/GenBank/DDBJ whole genome shotgun (WGS) entry which is preliminary data.</text>
</comment>
<accession>A0A8J3IPP0</accession>
<dbReference type="SUPFAM" id="SSF50475">
    <property type="entry name" value="FMN-binding split barrel"/>
    <property type="match status" value="1"/>
</dbReference>
<organism evidence="2 3">
    <name type="scientific">Reticulibacter mediterranei</name>
    <dbReference type="NCBI Taxonomy" id="2778369"/>
    <lineage>
        <taxon>Bacteria</taxon>
        <taxon>Bacillati</taxon>
        <taxon>Chloroflexota</taxon>
        <taxon>Ktedonobacteria</taxon>
        <taxon>Ktedonobacterales</taxon>
        <taxon>Reticulibacteraceae</taxon>
        <taxon>Reticulibacter</taxon>
    </lineage>
</organism>
<protein>
    <recommendedName>
        <fullName evidence="1">General stress protein FMN-binding split barrel domain-containing protein</fullName>
    </recommendedName>
</protein>
<proteinExistence type="predicted"/>
<dbReference type="PANTHER" id="PTHR34818">
    <property type="entry name" value="PROTEIN BLI-3"/>
    <property type="match status" value="1"/>
</dbReference>
<dbReference type="PANTHER" id="PTHR34818:SF1">
    <property type="entry name" value="PROTEIN BLI-3"/>
    <property type="match status" value="1"/>
</dbReference>
<gene>
    <name evidence="2" type="ORF">KSF_096920</name>
</gene>
<dbReference type="InterPro" id="IPR052917">
    <property type="entry name" value="Stress-Dev_Protein"/>
</dbReference>
<sequence>MSHKTKHQTDRELLWEKIKGIEVAMLTTMEDDGTMHSRPMMAPQREFDGDLWFLTMETAPKVREVERHRQVAISYVKPDETRFISVSGAGELLHDQAAIKKLWKSSYQPWLPTGPDDPSLALLKVHVESAEYWQEAGGNRGIFSFVSKGSKQIGEDVKLDMH</sequence>
<name>A0A8J3IPP0_9CHLR</name>
<evidence type="ECO:0000259" key="1">
    <source>
        <dbReference type="Pfam" id="PF16242"/>
    </source>
</evidence>
<reference evidence="2" key="1">
    <citation type="submission" date="2020-10" db="EMBL/GenBank/DDBJ databases">
        <title>Taxonomic study of unclassified bacteria belonging to the class Ktedonobacteria.</title>
        <authorList>
            <person name="Yabe S."/>
            <person name="Wang C.M."/>
            <person name="Zheng Y."/>
            <person name="Sakai Y."/>
            <person name="Cavaletti L."/>
            <person name="Monciardini P."/>
            <person name="Donadio S."/>
        </authorList>
    </citation>
    <scope>NUCLEOTIDE SEQUENCE</scope>
    <source>
        <strain evidence="2">ID150040</strain>
    </source>
</reference>
<keyword evidence="3" id="KW-1185">Reference proteome</keyword>
<evidence type="ECO:0000313" key="3">
    <source>
        <dbReference type="Proteomes" id="UP000597444"/>
    </source>
</evidence>
<feature type="domain" description="General stress protein FMN-binding split barrel" evidence="1">
    <location>
        <begin position="12"/>
        <end position="145"/>
    </location>
</feature>
<dbReference type="Pfam" id="PF16242">
    <property type="entry name" value="Pyrid_ox_like"/>
    <property type="match status" value="1"/>
</dbReference>
<dbReference type="InterPro" id="IPR012349">
    <property type="entry name" value="Split_barrel_FMN-bd"/>
</dbReference>
<dbReference type="Gene3D" id="2.30.110.10">
    <property type="entry name" value="Electron Transport, Fmn-binding Protein, Chain A"/>
    <property type="match status" value="1"/>
</dbReference>
<dbReference type="AlphaFoldDB" id="A0A8J3IPP0"/>
<dbReference type="RefSeq" id="WP_236065231.1">
    <property type="nucleotide sequence ID" value="NZ_BNJK01000002.1"/>
</dbReference>
<dbReference type="InterPro" id="IPR038725">
    <property type="entry name" value="YdaG_split_barrel_FMN-bd"/>
</dbReference>
<dbReference type="Proteomes" id="UP000597444">
    <property type="component" value="Unassembled WGS sequence"/>
</dbReference>
<dbReference type="EMBL" id="BNJK01000002">
    <property type="protein sequence ID" value="GHO99644.1"/>
    <property type="molecule type" value="Genomic_DNA"/>
</dbReference>
<evidence type="ECO:0000313" key="2">
    <source>
        <dbReference type="EMBL" id="GHO99644.1"/>
    </source>
</evidence>